<dbReference type="EMBL" id="BFBY01000014">
    <property type="protein sequence ID" value="GBG05445.1"/>
    <property type="molecule type" value="Genomic_DNA"/>
</dbReference>
<reference evidence="2" key="1">
    <citation type="submission" date="2018-03" db="EMBL/GenBank/DDBJ databases">
        <title>New taxa in the Lactobacillus gasseri group.</title>
        <authorList>
            <person name="Tanizawa Y."/>
            <person name="Tohno M."/>
            <person name="Endo A."/>
            <person name="Arita M."/>
        </authorList>
    </citation>
    <scope>NUCLEOTIDE SEQUENCE [LARGE SCALE GENOMIC DNA]</scope>
    <source>
        <strain evidence="2">DSM 24759</strain>
    </source>
</reference>
<dbReference type="OrthoDB" id="9796461at2"/>
<evidence type="ECO:0008006" key="3">
    <source>
        <dbReference type="Google" id="ProtNLM"/>
    </source>
</evidence>
<sequence length="115" mass="13302">MIGELQSKPLTNTILIGLGTNGPFSQSQFDQIMHIIGTKREVYFINTNVDQDWQEEVNDMLSSGSKRYNNVHVIDWNNYSAGHENWFWDGIHPNIQGRQIMVDFVGRNIIADEKY</sequence>
<proteinExistence type="predicted"/>
<dbReference type="Gene3D" id="3.40.50.1110">
    <property type="entry name" value="SGNH hydrolase"/>
    <property type="match status" value="1"/>
</dbReference>
<dbReference type="AlphaFoldDB" id="A0A2Z6TEF5"/>
<keyword evidence="2" id="KW-1185">Reference proteome</keyword>
<evidence type="ECO:0000313" key="1">
    <source>
        <dbReference type="EMBL" id="GBG05445.1"/>
    </source>
</evidence>
<comment type="caution">
    <text evidence="1">The sequence shown here is derived from an EMBL/GenBank/DDBJ whole genome shotgun (WGS) entry which is preliminary data.</text>
</comment>
<organism evidence="1 2">
    <name type="scientific">Lactobacillus rodentium</name>
    <dbReference type="NCBI Taxonomy" id="947835"/>
    <lineage>
        <taxon>Bacteria</taxon>
        <taxon>Bacillati</taxon>
        <taxon>Bacillota</taxon>
        <taxon>Bacilli</taxon>
        <taxon>Lactobacillales</taxon>
        <taxon>Lactobacillaceae</taxon>
        <taxon>Lactobacillus</taxon>
    </lineage>
</organism>
<name>A0A2Z6TEF5_9LACO</name>
<dbReference type="InterPro" id="IPR036514">
    <property type="entry name" value="SGNH_hydro_sf"/>
</dbReference>
<dbReference type="Proteomes" id="UP000257317">
    <property type="component" value="Unassembled WGS sequence"/>
</dbReference>
<gene>
    <name evidence="1" type="ORF">LrDSM24759_13590</name>
</gene>
<protein>
    <recommendedName>
        <fullName evidence="3">SGNH hydrolase-type esterase domain-containing protein</fullName>
    </recommendedName>
</protein>
<evidence type="ECO:0000313" key="2">
    <source>
        <dbReference type="Proteomes" id="UP000257317"/>
    </source>
</evidence>
<accession>A0A2Z6TEF5</accession>
<dbReference type="SUPFAM" id="SSF52266">
    <property type="entry name" value="SGNH hydrolase"/>
    <property type="match status" value="1"/>
</dbReference>